<proteinExistence type="predicted"/>
<evidence type="ECO:0000313" key="2">
    <source>
        <dbReference type="Proteomes" id="UP000603369"/>
    </source>
</evidence>
<dbReference type="GeneID" id="78321521"/>
<gene>
    <name evidence="1" type="ORF">JDP02_10130</name>
</gene>
<name>A0A7Y9ZXV9_9CORY</name>
<dbReference type="Proteomes" id="UP000603369">
    <property type="component" value="Unassembled WGS sequence"/>
</dbReference>
<accession>A0A7Y9ZXV9</accession>
<reference evidence="1 2" key="1">
    <citation type="submission" date="2020-12" db="EMBL/GenBank/DDBJ databases">
        <title>Draft genome sequence of the commensal strain Corynebacterium tuberculostearicum MFP09/CIP 102622 isolated from human skin.</title>
        <authorList>
            <person name="Boukerb A.M."/>
            <person name="Janvier X."/>
            <person name="Feuilloley M.G.J."/>
            <person name="Groboillot A."/>
        </authorList>
    </citation>
    <scope>NUCLEOTIDE SEQUENCE [LARGE SCALE GENOMIC DNA]</scope>
    <source>
        <strain evidence="1 2">CIP 102622</strain>
    </source>
</reference>
<dbReference type="RefSeq" id="WP_179387374.1">
    <property type="nucleotide sequence ID" value="NZ_CP068156.1"/>
</dbReference>
<dbReference type="AlphaFoldDB" id="A0A7Y9ZXV9"/>
<organism evidence="1 2">
    <name type="scientific">Corynebacterium tuberculostearicum</name>
    <dbReference type="NCBI Taxonomy" id="38304"/>
    <lineage>
        <taxon>Bacteria</taxon>
        <taxon>Bacillati</taxon>
        <taxon>Actinomycetota</taxon>
        <taxon>Actinomycetes</taxon>
        <taxon>Mycobacteriales</taxon>
        <taxon>Corynebacteriaceae</taxon>
        <taxon>Corynebacterium</taxon>
    </lineage>
</organism>
<dbReference type="EMBL" id="JAEHFL010000016">
    <property type="protein sequence ID" value="MBK3428859.1"/>
    <property type="molecule type" value="Genomic_DNA"/>
</dbReference>
<evidence type="ECO:0000313" key="1">
    <source>
        <dbReference type="EMBL" id="MBK3428859.1"/>
    </source>
</evidence>
<comment type="caution">
    <text evidence="1">The sequence shown here is derived from an EMBL/GenBank/DDBJ whole genome shotgun (WGS) entry which is preliminary data.</text>
</comment>
<keyword evidence="2" id="KW-1185">Reference proteome</keyword>
<sequence>MDDPTRIDPTLESLRRAWEGQPDLSLPTFFAMLANQGIGWGATDTELVAELERQAGVHPPLLPLEGGRIAAGEWLVLADAPSYRITATPTRIIVRRPDTQPVVWAYESIRPTGPGRPFTIRDTEGFEHRFGVVSSLMRLSAERPDLNGLKRQDLGDFVFVLRFAAAIGVLDHGLHLFAKENRRVTRQDYSWQRLEKCRPGEELEVILGGGESARLGAVQEVLVAETPNPLFG</sequence>
<protein>
    <submittedName>
        <fullName evidence="1">Uncharacterized protein</fullName>
    </submittedName>
</protein>